<accession>A0A6N4QRR4</accession>
<sequence length="255" mass="29665">MKPKFFCASSGESKVFAENLKSMINEFCEIDLWTDNFFSKNDFPIDTLIEKRNQYDGGIFLFFEDDKVISRKKQYFSARDNVILEYGIFLSALGRKNCLILHPPNIKIPSDIKGLYTLEVKFKKGTKDLDLQKVSDEISQFIKDKTGKLNGNWIQNWIVNKFYIPRSNKSEVQVIHFGNHFRARFKSLNNEYEAIGEIDKHYITGNWSTINNNLGYHGSFQLGINGTNDQLKGKWNGYSSTRSIIRSGKWIWNRI</sequence>
<evidence type="ECO:0000313" key="3">
    <source>
        <dbReference type="Proteomes" id="UP000297239"/>
    </source>
</evidence>
<reference evidence="2" key="1">
    <citation type="journal article" date="2019" name="PLoS Negl. Trop. Dis.">
        <title>Revisiting the worldwide diversity of Leptospira species in the environment.</title>
        <authorList>
            <person name="Vincent A.T."/>
            <person name="Schiettekatte O."/>
            <person name="Bourhy P."/>
            <person name="Veyrier F.J."/>
            <person name="Picardeau M."/>
        </authorList>
    </citation>
    <scope>NUCLEOTIDE SEQUENCE [LARGE SCALE GENOMIC DNA]</scope>
    <source>
        <strain evidence="2">201800293</strain>
    </source>
</reference>
<name>A0A6N4QRR4_9LEPT</name>
<feature type="domain" description="CD-NTase-associated protein 12/Pycsar effector protein TIR" evidence="1">
    <location>
        <begin position="6"/>
        <end position="120"/>
    </location>
</feature>
<dbReference type="GO" id="GO:0050135">
    <property type="term" value="F:NADP+ nucleosidase activity"/>
    <property type="evidence" value="ECO:0007669"/>
    <property type="project" value="InterPro"/>
</dbReference>
<dbReference type="RefSeq" id="WP_135632077.1">
    <property type="nucleotide sequence ID" value="NZ_RQFE01000010.1"/>
</dbReference>
<comment type="caution">
    <text evidence="2">The sequence shown here is derived from an EMBL/GenBank/DDBJ whole genome shotgun (WGS) entry which is preliminary data.</text>
</comment>
<dbReference type="AlphaFoldDB" id="A0A6N4QRR4"/>
<organism evidence="2 3">
    <name type="scientific">Leptospira kanakyensis</name>
    <dbReference type="NCBI Taxonomy" id="2484968"/>
    <lineage>
        <taxon>Bacteria</taxon>
        <taxon>Pseudomonadati</taxon>
        <taxon>Spirochaetota</taxon>
        <taxon>Spirochaetia</taxon>
        <taxon>Leptospirales</taxon>
        <taxon>Leptospiraceae</taxon>
        <taxon>Leptospira</taxon>
    </lineage>
</organism>
<dbReference type="InterPro" id="IPR019302">
    <property type="entry name" value="CAP12/PCTIR_TIR_dom"/>
</dbReference>
<gene>
    <name evidence="2" type="ORF">EHQ18_00020</name>
</gene>
<dbReference type="OrthoDB" id="5497289at2"/>
<dbReference type="Proteomes" id="UP000297239">
    <property type="component" value="Unassembled WGS sequence"/>
</dbReference>
<protein>
    <recommendedName>
        <fullName evidence="1">CD-NTase-associated protein 12/Pycsar effector protein TIR domain-containing protein</fullName>
    </recommendedName>
</protein>
<dbReference type="EMBL" id="RQFF01000002">
    <property type="protein sequence ID" value="TGK77243.1"/>
    <property type="molecule type" value="Genomic_DNA"/>
</dbReference>
<evidence type="ECO:0000259" key="1">
    <source>
        <dbReference type="Pfam" id="PF10137"/>
    </source>
</evidence>
<dbReference type="Pfam" id="PF10137">
    <property type="entry name" value="CAP12-PCTIR_TIR"/>
    <property type="match status" value="1"/>
</dbReference>
<evidence type="ECO:0000313" key="2">
    <source>
        <dbReference type="EMBL" id="TGK77243.1"/>
    </source>
</evidence>
<keyword evidence="3" id="KW-1185">Reference proteome</keyword>
<proteinExistence type="predicted"/>